<protein>
    <submittedName>
        <fullName evidence="1">Uncharacterized protein</fullName>
    </submittedName>
</protein>
<evidence type="ECO:0000313" key="2">
    <source>
        <dbReference type="Proteomes" id="UP001610100"/>
    </source>
</evidence>
<reference evidence="1 2" key="1">
    <citation type="submission" date="2024-02" db="EMBL/GenBank/DDBJ databases">
        <title>A Gaetbulibacter species isolated from tidal flats and genomic insights of their niches.</title>
        <authorList>
            <person name="Ye Y."/>
        </authorList>
    </citation>
    <scope>NUCLEOTIDE SEQUENCE [LARGE SCALE GENOMIC DNA]</scope>
    <source>
        <strain evidence="1 2">KYW382</strain>
    </source>
</reference>
<proteinExistence type="predicted"/>
<keyword evidence="2" id="KW-1185">Reference proteome</keyword>
<gene>
    <name evidence="1" type="ORF">V8G58_12810</name>
</gene>
<name>A0ABW7N168_9FLAO</name>
<comment type="caution">
    <text evidence="1">The sequence shown here is derived from an EMBL/GenBank/DDBJ whole genome shotgun (WGS) entry which is preliminary data.</text>
</comment>
<sequence length="532" mass="61538">MAYNLETYQTPFWAKSGNFVRGRDPLGVQNSSISVYATLLPGLTNLTLRLRYYGTYLWLLDHYRRLPSNNVFKKDHYGQYTFIRRSELIIAFIMGNKYPEEQSVIGSDFVSKNINEIKEKGYYDIALGADKHKDTPKGSVYWDYTSGALGQYYAGSLVALNLINQSSGYFLVNQDYGKELAEAYNSSISSDAAKLFLERISEGKLYEEDIDKLDDVALNKDYRNSPEGDFYIKMLLSNDGPNSKTSSNDLTWQRKESLQLFMTLLKETNNDKAWLDLPITSYKECLTKSKNEISEATFGWYFYYLNELAHHSLEAVFWGLLVEMDKGNYTLQQFINVITNQVFDLYSEKLENVEYPSIIELMDKLDNQKYITLNYIRDISVSVKNHASISGITEGIFALLCLYRDNQHKLQEAQDYAVNHFLHTKHGNALDVFNVYIESCKNMNFKEFVRRLVHTLLNEHIAIAYNKMGNGEKNLLKFVIEDNYLVHIETMTPNFTNPRLKTLYNFTRDLHLVNTKDELTPEGEALLIQLNN</sequence>
<dbReference type="EMBL" id="JBAWKB010000004">
    <property type="protein sequence ID" value="MFH6772816.1"/>
    <property type="molecule type" value="Genomic_DNA"/>
</dbReference>
<organism evidence="1 2">
    <name type="scientific">Gaetbulibacter aestuarii</name>
    <dbReference type="NCBI Taxonomy" id="1502358"/>
    <lineage>
        <taxon>Bacteria</taxon>
        <taxon>Pseudomonadati</taxon>
        <taxon>Bacteroidota</taxon>
        <taxon>Flavobacteriia</taxon>
        <taxon>Flavobacteriales</taxon>
        <taxon>Flavobacteriaceae</taxon>
        <taxon>Gaetbulibacter</taxon>
    </lineage>
</organism>
<evidence type="ECO:0000313" key="1">
    <source>
        <dbReference type="EMBL" id="MFH6772816.1"/>
    </source>
</evidence>
<accession>A0ABW7N168</accession>
<dbReference type="RefSeq" id="WP_344741707.1">
    <property type="nucleotide sequence ID" value="NZ_BAABAY010000006.1"/>
</dbReference>
<dbReference type="Proteomes" id="UP001610100">
    <property type="component" value="Unassembled WGS sequence"/>
</dbReference>